<sequence>MTSRLAVAGCVPESIIDEVQRWYSAPGVGRWMDSEFDVSALVKQMAGSGRFVGKYLLASWGCVGFDSEHQPVAFMGADVLVNRSEQSDCGRPGTRRKQVRDN</sequence>
<reference evidence="1" key="1">
    <citation type="submission" date="2022-09" db="EMBL/GenBank/DDBJ databases">
        <title>The genome sequence of Rhodococcus aetherivorans N1.</title>
        <authorList>
            <person name="Jiang W."/>
        </authorList>
    </citation>
    <scope>NUCLEOTIDE SEQUENCE</scope>
    <source>
        <strain evidence="1">N1</strain>
    </source>
</reference>
<dbReference type="RefSeq" id="WP_144415045.1">
    <property type="nucleotide sequence ID" value="NZ_CAVJ010000103.1"/>
</dbReference>
<name>A0AA46SF34_9NOCA</name>
<organism evidence="1 2">
    <name type="scientific">Rhodococcus aetherivorans</name>
    <dbReference type="NCBI Taxonomy" id="191292"/>
    <lineage>
        <taxon>Bacteria</taxon>
        <taxon>Bacillati</taxon>
        <taxon>Actinomycetota</taxon>
        <taxon>Actinomycetes</taxon>
        <taxon>Mycobacteriales</taxon>
        <taxon>Nocardiaceae</taxon>
        <taxon>Rhodococcus</taxon>
    </lineage>
</organism>
<dbReference type="Proteomes" id="UP001163947">
    <property type="component" value="Chromosome"/>
</dbReference>
<accession>A0AA46SF34</accession>
<evidence type="ECO:0000313" key="2">
    <source>
        <dbReference type="Proteomes" id="UP001163947"/>
    </source>
</evidence>
<protein>
    <submittedName>
        <fullName evidence="1">Uncharacterized protein</fullName>
    </submittedName>
</protein>
<proteinExistence type="predicted"/>
<dbReference type="GeneID" id="83620242"/>
<dbReference type="EMBL" id="CP106982">
    <property type="protein sequence ID" value="UYF95584.1"/>
    <property type="molecule type" value="Genomic_DNA"/>
</dbReference>
<dbReference type="AlphaFoldDB" id="A0AA46SF34"/>
<evidence type="ECO:0000313" key="1">
    <source>
        <dbReference type="EMBL" id="UYF95584.1"/>
    </source>
</evidence>
<gene>
    <name evidence="1" type="ORF">OCS65_07455</name>
</gene>